<proteinExistence type="predicted"/>
<evidence type="ECO:0000313" key="3">
    <source>
        <dbReference type="Proteomes" id="UP000463961"/>
    </source>
</evidence>
<feature type="transmembrane region" description="Helical" evidence="1">
    <location>
        <begin position="191"/>
        <end position="213"/>
    </location>
</feature>
<dbReference type="EMBL" id="AP022345">
    <property type="protein sequence ID" value="BBU68684.1"/>
    <property type="molecule type" value="Genomic_DNA"/>
</dbReference>
<evidence type="ECO:0000256" key="1">
    <source>
        <dbReference type="SAM" id="Phobius"/>
    </source>
</evidence>
<keyword evidence="3" id="KW-1185">Reference proteome</keyword>
<organism evidence="2 3">
    <name type="scientific">Fluviibacter phosphoraccumulans</name>
    <dbReference type="NCBI Taxonomy" id="1751046"/>
    <lineage>
        <taxon>Bacteria</taxon>
        <taxon>Pseudomonadati</taxon>
        <taxon>Pseudomonadota</taxon>
        <taxon>Betaproteobacteria</taxon>
        <taxon>Rhodocyclales</taxon>
        <taxon>Fluviibacteraceae</taxon>
        <taxon>Fluviibacter</taxon>
    </lineage>
</organism>
<evidence type="ECO:0000313" key="2">
    <source>
        <dbReference type="EMBL" id="BBU68684.1"/>
    </source>
</evidence>
<dbReference type="Proteomes" id="UP000463961">
    <property type="component" value="Chromosome"/>
</dbReference>
<accession>A0A7R6R3Z5</accession>
<gene>
    <name evidence="2" type="ORF">ICHIAU1_09670</name>
</gene>
<sequence length="214" mass="23913">MLYEGVICVEELSVSFFGKQYKLVFLPNKNIMIDDASIFDTYLMSKADSADVRIGEIVRGECDVDISDLLTLAKGLLQIPANAAVLHAQESSEIVGVSKIYRNEILKLFSSLANLICFKMAARTGIFATLFTIFVSVLLKSISVDRYAIYQSFSFLAVVMLYNLWCVQVLNNVVGSKDAIAMAKTFYRGRVWVFAYLVLFASVMMPAYLISFLP</sequence>
<protein>
    <submittedName>
        <fullName evidence="2">Uncharacterized protein</fullName>
    </submittedName>
</protein>
<keyword evidence="1" id="KW-0472">Membrane</keyword>
<dbReference type="AlphaFoldDB" id="A0A7R6R3Z5"/>
<name>A0A7R6R3Z5_9RHOO</name>
<keyword evidence="1" id="KW-0812">Transmembrane</keyword>
<feature type="transmembrane region" description="Helical" evidence="1">
    <location>
        <begin position="148"/>
        <end position="170"/>
    </location>
</feature>
<keyword evidence="1" id="KW-1133">Transmembrane helix</keyword>
<reference evidence="3" key="1">
    <citation type="submission" date="2020-01" db="EMBL/GenBank/DDBJ databases">
        <title>Phosphoaccumulans saitamaens gen. nov., sp. nov., a polyphosphate accumulating bacterium isolated from surface river water.</title>
        <authorList>
            <person name="Watanabe K."/>
            <person name="Suda W."/>
        </authorList>
    </citation>
    <scope>NUCLEOTIDE SEQUENCE [LARGE SCALE GENOMIC DNA]</scope>
    <source>
        <strain evidence="3">ICHIAU1</strain>
    </source>
</reference>
<feature type="transmembrane region" description="Helical" evidence="1">
    <location>
        <begin position="120"/>
        <end position="142"/>
    </location>
</feature>